<dbReference type="EMBL" id="JH930472">
    <property type="protein sequence ID" value="EKM55367.1"/>
    <property type="molecule type" value="Genomic_DNA"/>
</dbReference>
<dbReference type="InterPro" id="IPR007219">
    <property type="entry name" value="XnlR_reg_dom"/>
</dbReference>
<comment type="subcellular location">
    <subcellularLocation>
        <location evidence="1">Nucleus</location>
    </subcellularLocation>
</comment>
<sequence length="629" mass="71335">SRSPGACVHCKSLKVRCQFSPGETRCNRCIAGNHECVSRTRKKRKAAPTHDDLRARARQQDLQIQSLLAKFDELHTDAKVNKWAEQSRELEKRRGGEIADRARVYSTPRSSTYLPPLLFVSHRASRRRPLSSDSFQPFFSLLDGELHCPQRLIWRSPLLFTVICACAARHYNRQGLWALAMDIARDAAAEALIMEPVNVETVQSLLILAVYPVPKKNWLEDRSWLFMGAAIRMAQEIGLDKPQDSTDIRENLNRTRTWINACCVDGSHATQFGKMPMIKYDDYVVRTSARTWYMSLDGSPYDIGLCAYAELLLAMLKFRRTVGPMDTLPGRFREGFDVGAHCIQFDKEFTELVEFWNDRLAADPNVKICKYMIASYLRLVILSVGFQYRLKQGLSREDYILNQASAQHVIQIVLDSLYPSGLLSWAMEANFLYMAFCAGFLLNLFRPRLLPLLDASQCRDIVKLVKRLIVILGSNVVALDGRHSPALYSKFLRNLFEKYYTPALREQIDAVESPPQHSGDEDQYYPETHSWPDVPSHEPASGPHPDSQFGGRGSPVVQEQAGDNEMDFSLSHFVSSALPLANTTEPGPIWEMHTGFASPAGMYAQYSADVMQQWQYPFNHTAMLDMAST</sequence>
<evidence type="ECO:0000259" key="8">
    <source>
        <dbReference type="PROSITE" id="PS00463"/>
    </source>
</evidence>
<dbReference type="PROSITE" id="PS00463">
    <property type="entry name" value="ZN2_CY6_FUNGAL_1"/>
    <property type="match status" value="1"/>
</dbReference>
<evidence type="ECO:0000256" key="3">
    <source>
        <dbReference type="ARBA" id="ARBA00023015"/>
    </source>
</evidence>
<evidence type="ECO:0000256" key="1">
    <source>
        <dbReference type="ARBA" id="ARBA00004123"/>
    </source>
</evidence>
<dbReference type="Pfam" id="PF04082">
    <property type="entry name" value="Fungal_trans"/>
    <property type="match status" value="1"/>
</dbReference>
<keyword evidence="3" id="KW-0805">Transcription regulation</keyword>
<organism evidence="9 10">
    <name type="scientific">Phanerochaete carnosa (strain HHB-10118-sp)</name>
    <name type="common">White-rot fungus</name>
    <name type="synonym">Peniophora carnosa</name>
    <dbReference type="NCBI Taxonomy" id="650164"/>
    <lineage>
        <taxon>Eukaryota</taxon>
        <taxon>Fungi</taxon>
        <taxon>Dikarya</taxon>
        <taxon>Basidiomycota</taxon>
        <taxon>Agaricomycotina</taxon>
        <taxon>Agaricomycetes</taxon>
        <taxon>Polyporales</taxon>
        <taxon>Phanerochaetaceae</taxon>
        <taxon>Phanerochaete</taxon>
    </lineage>
</organism>
<dbReference type="GO" id="GO:0008270">
    <property type="term" value="F:zinc ion binding"/>
    <property type="evidence" value="ECO:0007669"/>
    <property type="project" value="InterPro"/>
</dbReference>
<dbReference type="GO" id="GO:0005634">
    <property type="term" value="C:nucleus"/>
    <property type="evidence" value="ECO:0007669"/>
    <property type="project" value="UniProtKB-SubCell"/>
</dbReference>
<dbReference type="PANTHER" id="PTHR31845">
    <property type="entry name" value="FINGER DOMAIN PROTEIN, PUTATIVE-RELATED"/>
    <property type="match status" value="1"/>
</dbReference>
<dbReference type="InParanoid" id="K5WY15"/>
<evidence type="ECO:0000313" key="10">
    <source>
        <dbReference type="Proteomes" id="UP000008370"/>
    </source>
</evidence>
<keyword evidence="6" id="KW-0539">Nucleus</keyword>
<dbReference type="GeneID" id="18920902"/>
<evidence type="ECO:0000256" key="5">
    <source>
        <dbReference type="ARBA" id="ARBA00023163"/>
    </source>
</evidence>
<dbReference type="GO" id="GO:0000981">
    <property type="term" value="F:DNA-binding transcription factor activity, RNA polymerase II-specific"/>
    <property type="evidence" value="ECO:0007669"/>
    <property type="project" value="InterPro"/>
</dbReference>
<dbReference type="KEGG" id="pco:PHACADRAFT_95777"/>
<dbReference type="Gene3D" id="4.10.240.10">
    <property type="entry name" value="Zn(2)-C6 fungal-type DNA-binding domain"/>
    <property type="match status" value="1"/>
</dbReference>
<dbReference type="GO" id="GO:0000976">
    <property type="term" value="F:transcription cis-regulatory region binding"/>
    <property type="evidence" value="ECO:0007669"/>
    <property type="project" value="TreeGrafter"/>
</dbReference>
<accession>K5WY15</accession>
<dbReference type="HOGENOM" id="CLU_026652_0_0_1"/>
<evidence type="ECO:0000256" key="4">
    <source>
        <dbReference type="ARBA" id="ARBA00023125"/>
    </source>
</evidence>
<dbReference type="SMART" id="SM00906">
    <property type="entry name" value="Fungal_trans"/>
    <property type="match status" value="1"/>
</dbReference>
<dbReference type="SMART" id="SM00066">
    <property type="entry name" value="GAL4"/>
    <property type="match status" value="1"/>
</dbReference>
<evidence type="ECO:0000313" key="9">
    <source>
        <dbReference type="EMBL" id="EKM55367.1"/>
    </source>
</evidence>
<keyword evidence="10" id="KW-1185">Reference proteome</keyword>
<evidence type="ECO:0000256" key="6">
    <source>
        <dbReference type="ARBA" id="ARBA00023242"/>
    </source>
</evidence>
<feature type="non-terminal residue" evidence="9">
    <location>
        <position position="629"/>
    </location>
</feature>
<dbReference type="Proteomes" id="UP000008370">
    <property type="component" value="Unassembled WGS sequence"/>
</dbReference>
<reference evidence="9 10" key="1">
    <citation type="journal article" date="2012" name="BMC Genomics">
        <title>Comparative genomics of the white-rot fungi, Phanerochaete carnosa and P. chrysosporium, to elucidate the genetic basis of the distinct wood types they colonize.</title>
        <authorList>
            <person name="Suzuki H."/>
            <person name="MacDonald J."/>
            <person name="Syed K."/>
            <person name="Salamov A."/>
            <person name="Hori C."/>
            <person name="Aerts A."/>
            <person name="Henrissat B."/>
            <person name="Wiebenga A."/>
            <person name="vanKuyk P.A."/>
            <person name="Barry K."/>
            <person name="Lindquist E."/>
            <person name="LaButti K."/>
            <person name="Lapidus A."/>
            <person name="Lucas S."/>
            <person name="Coutinho P."/>
            <person name="Gong Y."/>
            <person name="Samejima M."/>
            <person name="Mahadevan R."/>
            <person name="Abou-Zaid M."/>
            <person name="de Vries R.P."/>
            <person name="Igarashi K."/>
            <person name="Yadav J.S."/>
            <person name="Grigoriev I.V."/>
            <person name="Master E.R."/>
        </authorList>
    </citation>
    <scope>NUCLEOTIDE SEQUENCE [LARGE SCALE GENOMIC DNA]</scope>
    <source>
        <strain evidence="9 10">HHB-10118-sp</strain>
    </source>
</reference>
<dbReference type="InterPro" id="IPR051089">
    <property type="entry name" value="prtT"/>
</dbReference>
<keyword evidence="2" id="KW-0479">Metal-binding</keyword>
<dbReference type="AlphaFoldDB" id="K5WY15"/>
<evidence type="ECO:0000256" key="2">
    <source>
        <dbReference type="ARBA" id="ARBA00022723"/>
    </source>
</evidence>
<dbReference type="RefSeq" id="XP_007395692.1">
    <property type="nucleotide sequence ID" value="XM_007395630.1"/>
</dbReference>
<dbReference type="SUPFAM" id="SSF57701">
    <property type="entry name" value="Zn2/Cys6 DNA-binding domain"/>
    <property type="match status" value="1"/>
</dbReference>
<protein>
    <recommendedName>
        <fullName evidence="8">Zn(2)-C6 fungal-type domain-containing protein</fullName>
    </recommendedName>
</protein>
<evidence type="ECO:0000256" key="7">
    <source>
        <dbReference type="SAM" id="MobiDB-lite"/>
    </source>
</evidence>
<keyword evidence="5" id="KW-0804">Transcription</keyword>
<dbReference type="PANTHER" id="PTHR31845:SF19">
    <property type="entry name" value="TRANSCRIPTION FACTOR DOMAIN-CONTAINING PROTEIN"/>
    <property type="match status" value="1"/>
</dbReference>
<dbReference type="OrthoDB" id="3163292at2759"/>
<dbReference type="InterPro" id="IPR001138">
    <property type="entry name" value="Zn2Cys6_DnaBD"/>
</dbReference>
<proteinExistence type="predicted"/>
<dbReference type="CDD" id="cd00067">
    <property type="entry name" value="GAL4"/>
    <property type="match status" value="1"/>
</dbReference>
<gene>
    <name evidence="9" type="ORF">PHACADRAFT_95777</name>
</gene>
<feature type="region of interest" description="Disordered" evidence="7">
    <location>
        <begin position="510"/>
        <end position="558"/>
    </location>
</feature>
<keyword evidence="4" id="KW-0238">DNA-binding</keyword>
<feature type="domain" description="Zn(2)-C6 fungal-type" evidence="8">
    <location>
        <begin position="6"/>
        <end position="36"/>
    </location>
</feature>
<dbReference type="GO" id="GO:0006351">
    <property type="term" value="P:DNA-templated transcription"/>
    <property type="evidence" value="ECO:0007669"/>
    <property type="project" value="InterPro"/>
</dbReference>
<dbReference type="InterPro" id="IPR036864">
    <property type="entry name" value="Zn2-C6_fun-type_DNA-bd_sf"/>
</dbReference>
<dbReference type="CDD" id="cd12148">
    <property type="entry name" value="fungal_TF_MHR"/>
    <property type="match status" value="1"/>
</dbReference>
<name>K5WY15_PHACS</name>